<evidence type="ECO:0000313" key="1">
    <source>
        <dbReference type="EMBL" id="NHO52434.1"/>
    </source>
</evidence>
<accession>A0A967EI07</accession>
<evidence type="ECO:0000313" key="2">
    <source>
        <dbReference type="Proteomes" id="UP000597459"/>
    </source>
</evidence>
<dbReference type="InterPro" id="IPR027417">
    <property type="entry name" value="P-loop_NTPase"/>
</dbReference>
<dbReference type="Gene3D" id="3.40.50.300">
    <property type="entry name" value="P-loop containing nucleotide triphosphate hydrolases"/>
    <property type="match status" value="1"/>
</dbReference>
<dbReference type="Proteomes" id="UP000597459">
    <property type="component" value="Unassembled WGS sequence"/>
</dbReference>
<gene>
    <name evidence="1" type="ORF">GOB87_00425</name>
</gene>
<keyword evidence="2" id="KW-1185">Reference proteome</keyword>
<organism evidence="1 2">
    <name type="scientific">Acetobacter estunensis</name>
    <dbReference type="NCBI Taxonomy" id="104097"/>
    <lineage>
        <taxon>Bacteria</taxon>
        <taxon>Pseudomonadati</taxon>
        <taxon>Pseudomonadota</taxon>
        <taxon>Alphaproteobacteria</taxon>
        <taxon>Acetobacterales</taxon>
        <taxon>Acetobacteraceae</taxon>
        <taxon>Acetobacter</taxon>
    </lineage>
</organism>
<dbReference type="EMBL" id="WOTH01000001">
    <property type="protein sequence ID" value="NHO52434.1"/>
    <property type="molecule type" value="Genomic_DNA"/>
</dbReference>
<sequence>MTAGRKNTRVSLTNPQMTIYQAGWKEQSRFRVAVCGRRFGKTFETTEEIRRAVRLAVERRISVDNEIWYAAPTFRQARKIFWPKLKKFFPPSWLWTKPRESDLSMEVGPYRHVVRVVGLENYDALRGSGLFFFVGDEWADTRPGVWNEVIRPMLSTAQGHALFIGTPKGRDHFHEIYEKGQDGPTHERGWWSCSYTTIEGGNVSEEEIASARSSLDPRQFRQEYEASFESFAGQCIYAFSHSGSIKDRTYDPDSPVFIGLDFNINPMSATVWQEQETPEGETITFQIDEIVLPTSNTDEMAKEIVVRYGIRASDFSGNATVQAGHISVYPDPSGGCRRTSSGGNTDISILKSYGLTVVTRRKAPAVRDRLNFTNSMFLTSSGKRRAFVSPRCTQSIESYERYAYLVNSSEPDKSGGYDHLVDATGYYLFFRFASQAVDGSRLRFLER</sequence>
<comment type="caution">
    <text evidence="1">The sequence shown here is derived from an EMBL/GenBank/DDBJ whole genome shotgun (WGS) entry which is preliminary data.</text>
</comment>
<dbReference type="AlphaFoldDB" id="A0A967EI07"/>
<dbReference type="Gene3D" id="3.30.420.280">
    <property type="match status" value="1"/>
</dbReference>
<name>A0A967EI07_9PROT</name>
<reference evidence="1" key="1">
    <citation type="submission" date="2019-11" db="EMBL/GenBank/DDBJ databases">
        <title>Description of new Acetobacter species.</title>
        <authorList>
            <person name="Cleenwerck I."/>
            <person name="Sombolestani A.S."/>
        </authorList>
    </citation>
    <scope>NUCLEOTIDE SEQUENCE</scope>
    <source>
        <strain evidence="1">LMG 1626</strain>
    </source>
</reference>
<proteinExistence type="predicted"/>
<protein>
    <submittedName>
        <fullName evidence="1">Terminase</fullName>
    </submittedName>
</protein>